<dbReference type="CDD" id="cd04413">
    <property type="entry name" value="NDPk_I"/>
    <property type="match status" value="1"/>
</dbReference>
<dbReference type="EMBL" id="NSIW01000019">
    <property type="protein sequence ID" value="PZD55452.1"/>
    <property type="molecule type" value="Genomic_DNA"/>
</dbReference>
<accession>A0A074ITS0</accession>
<evidence type="ECO:0000256" key="10">
    <source>
        <dbReference type="ARBA" id="ARBA00022842"/>
    </source>
</evidence>
<keyword evidence="10" id="KW-0460">Magnesium</keyword>
<dbReference type="Proteomes" id="UP000248776">
    <property type="component" value="Unassembled WGS sequence"/>
</dbReference>
<feature type="active site" description="Pros-phosphohistidine intermediate" evidence="12">
    <location>
        <position position="124"/>
    </location>
</feature>
<evidence type="ECO:0000256" key="6">
    <source>
        <dbReference type="ARBA" id="ARBA00022723"/>
    </source>
</evidence>
<keyword evidence="5 14" id="KW-0808">Transferase</keyword>
<feature type="domain" description="Nucleoside diphosphate kinase-like" evidence="15">
    <location>
        <begin position="6"/>
        <end position="142"/>
    </location>
</feature>
<dbReference type="InterPro" id="IPR034907">
    <property type="entry name" value="NDK-like_dom"/>
</dbReference>
<feature type="binding site" evidence="12">
    <location>
        <position position="121"/>
    </location>
    <ligand>
        <name>ATP</name>
        <dbReference type="ChEBI" id="CHEBI:30616"/>
    </ligand>
</feature>
<evidence type="ECO:0000313" key="18">
    <source>
        <dbReference type="EMBL" id="TNF67601.1"/>
    </source>
</evidence>
<evidence type="ECO:0000259" key="15">
    <source>
        <dbReference type="SMART" id="SM00562"/>
    </source>
</evidence>
<evidence type="ECO:0000256" key="7">
    <source>
        <dbReference type="ARBA" id="ARBA00022741"/>
    </source>
</evidence>
<keyword evidence="8 14" id="KW-0418">Kinase</keyword>
<dbReference type="NCBIfam" id="NF001908">
    <property type="entry name" value="PRK00668.1"/>
    <property type="match status" value="1"/>
</dbReference>
<evidence type="ECO:0000256" key="1">
    <source>
        <dbReference type="ARBA" id="ARBA00001946"/>
    </source>
</evidence>
<proteinExistence type="inferred from homology"/>
<dbReference type="PROSITE" id="PS00469">
    <property type="entry name" value="NDPK"/>
    <property type="match status" value="1"/>
</dbReference>
<dbReference type="EMBL" id="JJMT01000026">
    <property type="protein sequence ID" value="KEO43753.1"/>
    <property type="molecule type" value="Genomic_DNA"/>
</dbReference>
<dbReference type="Gene3D" id="3.30.70.141">
    <property type="entry name" value="Nucleoside diphosphate kinase-like domain"/>
    <property type="match status" value="1"/>
</dbReference>
<name>A0A074ITS0_STRSL</name>
<evidence type="ECO:0000313" key="20">
    <source>
        <dbReference type="Proteomes" id="UP000248776"/>
    </source>
</evidence>
<reference evidence="16 19" key="1">
    <citation type="submission" date="2014-04" db="EMBL/GenBank/DDBJ databases">
        <title>Variable characteristics of bacteriocin-producing Streptococcus salivarius strains isolated from Malaysian subjects.</title>
        <authorList>
            <person name="Philip K."/>
            <person name="Barbour A."/>
        </authorList>
    </citation>
    <scope>NUCLEOTIDE SEQUENCE [LARGE SCALE GENOMIC DNA]</scope>
    <source>
        <strain evidence="16 19">NU10</strain>
    </source>
</reference>
<dbReference type="FunFam" id="3.30.70.141:FF:000003">
    <property type="entry name" value="Nucleoside diphosphate kinase"/>
    <property type="match status" value="1"/>
</dbReference>
<evidence type="ECO:0000256" key="3">
    <source>
        <dbReference type="ARBA" id="ARBA00012966"/>
    </source>
</evidence>
<dbReference type="EC" id="2.7.4.6" evidence="3 14"/>
<dbReference type="PRINTS" id="PR01243">
    <property type="entry name" value="NUCDPKINASE"/>
</dbReference>
<reference evidence="17 20" key="2">
    <citation type="submission" date="2017-08" db="EMBL/GenBank/DDBJ databases">
        <title>Streptococcus salivarius strain HS0302 Genome.</title>
        <authorList>
            <person name="Smith J."/>
            <person name="Deng P."/>
            <person name="Geng M."/>
        </authorList>
    </citation>
    <scope>NUCLEOTIDE SEQUENCE [LARGE SCALE GENOMIC DNA]</scope>
    <source>
        <strain evidence="17 20">HS0302</strain>
    </source>
</reference>
<dbReference type="GO" id="GO:0006183">
    <property type="term" value="P:GTP biosynthetic process"/>
    <property type="evidence" value="ECO:0007669"/>
    <property type="project" value="InterPro"/>
</dbReference>
<evidence type="ECO:0000313" key="16">
    <source>
        <dbReference type="EMBL" id="KEO43753.1"/>
    </source>
</evidence>
<evidence type="ECO:0000256" key="4">
    <source>
        <dbReference type="ARBA" id="ARBA00017632"/>
    </source>
</evidence>
<evidence type="ECO:0000256" key="12">
    <source>
        <dbReference type="PROSITE-ProRule" id="PRU00706"/>
    </source>
</evidence>
<organism evidence="16 19">
    <name type="scientific">Streptococcus salivarius</name>
    <dbReference type="NCBI Taxonomy" id="1304"/>
    <lineage>
        <taxon>Bacteria</taxon>
        <taxon>Bacillati</taxon>
        <taxon>Bacillota</taxon>
        <taxon>Bacilli</taxon>
        <taxon>Lactobacillales</taxon>
        <taxon>Streptococcaceae</taxon>
        <taxon>Streptococcus</taxon>
    </lineage>
</organism>
<comment type="caution">
    <text evidence="16">The sequence shown here is derived from an EMBL/GenBank/DDBJ whole genome shotgun (WGS) entry which is preliminary data.</text>
</comment>
<evidence type="ECO:0000256" key="8">
    <source>
        <dbReference type="ARBA" id="ARBA00022777"/>
    </source>
</evidence>
<feature type="binding site" evidence="12">
    <location>
        <position position="96"/>
    </location>
    <ligand>
        <name>ATP</name>
        <dbReference type="ChEBI" id="CHEBI:30616"/>
    </ligand>
</feature>
<dbReference type="SMART" id="SM00562">
    <property type="entry name" value="NDK"/>
    <property type="match status" value="1"/>
</dbReference>
<evidence type="ECO:0000256" key="9">
    <source>
        <dbReference type="ARBA" id="ARBA00022840"/>
    </source>
</evidence>
<keyword evidence="11" id="KW-0546">Nucleotide metabolism</keyword>
<evidence type="ECO:0000256" key="14">
    <source>
        <dbReference type="RuleBase" id="RU004013"/>
    </source>
</evidence>
<dbReference type="GO" id="GO:0006241">
    <property type="term" value="P:CTP biosynthetic process"/>
    <property type="evidence" value="ECO:0007669"/>
    <property type="project" value="InterPro"/>
</dbReference>
<evidence type="ECO:0000256" key="13">
    <source>
        <dbReference type="RuleBase" id="RU004011"/>
    </source>
</evidence>
<dbReference type="EMBL" id="VDCW01000005">
    <property type="protein sequence ID" value="TNF67601.1"/>
    <property type="molecule type" value="Genomic_DNA"/>
</dbReference>
<dbReference type="SUPFAM" id="SSF54919">
    <property type="entry name" value="Nucleoside diphosphate kinase, NDK"/>
    <property type="match status" value="1"/>
</dbReference>
<dbReference type="AlphaFoldDB" id="A0A074ITS0"/>
<dbReference type="Proteomes" id="UP000027855">
    <property type="component" value="Unassembled WGS sequence"/>
</dbReference>
<comment type="similarity">
    <text evidence="2 12 13">Belongs to the NDK family.</text>
</comment>
<evidence type="ECO:0000313" key="17">
    <source>
        <dbReference type="EMBL" id="PZD55452.1"/>
    </source>
</evidence>
<gene>
    <name evidence="17" type="ORF">CKU37_09630</name>
    <name evidence="16" type="ORF">DL07_06285</name>
    <name evidence="18" type="ORF">FBF48_04935</name>
</gene>
<keyword evidence="6" id="KW-0479">Metal-binding</keyword>
<dbReference type="PANTHER" id="PTHR11349">
    <property type="entry name" value="NUCLEOSIDE DIPHOSPHATE KINASE"/>
    <property type="match status" value="1"/>
</dbReference>
<dbReference type="Proteomes" id="UP000308186">
    <property type="component" value="Unassembled WGS sequence"/>
</dbReference>
<dbReference type="GO" id="GO:0005524">
    <property type="term" value="F:ATP binding"/>
    <property type="evidence" value="ECO:0007669"/>
    <property type="project" value="UniProtKB-KW"/>
</dbReference>
<comment type="cofactor">
    <cofactor evidence="1">
        <name>Mg(2+)</name>
        <dbReference type="ChEBI" id="CHEBI:18420"/>
    </cofactor>
</comment>
<feature type="binding site" evidence="12">
    <location>
        <position position="14"/>
    </location>
    <ligand>
        <name>ATP</name>
        <dbReference type="ChEBI" id="CHEBI:30616"/>
    </ligand>
</feature>
<dbReference type="InterPro" id="IPR001564">
    <property type="entry name" value="Nucleoside_diP_kinase"/>
</dbReference>
<dbReference type="GO" id="GO:0006228">
    <property type="term" value="P:UTP biosynthetic process"/>
    <property type="evidence" value="ECO:0007669"/>
    <property type="project" value="InterPro"/>
</dbReference>
<evidence type="ECO:0000313" key="21">
    <source>
        <dbReference type="Proteomes" id="UP000308186"/>
    </source>
</evidence>
<reference evidence="18 21" key="3">
    <citation type="submission" date="2019-06" db="EMBL/GenBank/DDBJ databases">
        <title>Genome Announcement To Ensure Probiotic Safety of Streptococcus salivarius UBSS01.</title>
        <authorList>
            <person name="Sulthana A."/>
            <person name="Lakshmi S.G."/>
            <person name="Madempudi R.S."/>
        </authorList>
    </citation>
    <scope>NUCLEOTIDE SEQUENCE [LARGE SCALE GENOMIC DNA]</scope>
    <source>
        <strain evidence="18 21">UBSS01</strain>
    </source>
</reference>
<dbReference type="GO" id="GO:0046872">
    <property type="term" value="F:metal ion binding"/>
    <property type="evidence" value="ECO:0007669"/>
    <property type="project" value="UniProtKB-KW"/>
</dbReference>
<dbReference type="InterPro" id="IPR023005">
    <property type="entry name" value="Nucleoside_diP_kinase_AS"/>
</dbReference>
<comment type="catalytic activity">
    <reaction evidence="14">
        <text>a 2'-deoxyribonucleoside 5'-diphosphate + ATP = a 2'-deoxyribonucleoside 5'-triphosphate + ADP</text>
        <dbReference type="Rhea" id="RHEA:44640"/>
        <dbReference type="ChEBI" id="CHEBI:30616"/>
        <dbReference type="ChEBI" id="CHEBI:61560"/>
        <dbReference type="ChEBI" id="CHEBI:73316"/>
        <dbReference type="ChEBI" id="CHEBI:456216"/>
        <dbReference type="EC" id="2.7.4.6"/>
    </reaction>
</comment>
<keyword evidence="9 14" id="KW-0067">ATP-binding</keyword>
<keyword evidence="7 14" id="KW-0547">Nucleotide-binding</keyword>
<dbReference type="GO" id="GO:0004550">
    <property type="term" value="F:nucleoside diphosphate kinase activity"/>
    <property type="evidence" value="ECO:0007669"/>
    <property type="project" value="UniProtKB-EC"/>
</dbReference>
<evidence type="ECO:0000256" key="11">
    <source>
        <dbReference type="ARBA" id="ARBA00023080"/>
    </source>
</evidence>
<dbReference type="PROSITE" id="PS51374">
    <property type="entry name" value="NDPK_LIKE"/>
    <property type="match status" value="1"/>
</dbReference>
<evidence type="ECO:0000313" key="19">
    <source>
        <dbReference type="Proteomes" id="UP000027855"/>
    </source>
</evidence>
<feature type="binding site" evidence="12">
    <location>
        <position position="107"/>
    </location>
    <ligand>
        <name>ATP</name>
        <dbReference type="ChEBI" id="CHEBI:30616"/>
    </ligand>
</feature>
<evidence type="ECO:0000256" key="5">
    <source>
        <dbReference type="ARBA" id="ARBA00022679"/>
    </source>
</evidence>
<sequence length="142" mass="15891">MKVENMQKTFFIIKPDAVKRHLIGQVIDRIERRGFVIERMEMLMLDEERLKEHYAQLVDKPFFPSIAEFMMSGSAVIGIMSGPGVIKSWRDMMGATNPGDAAPGTIRGDFATAPDGDMISNIVHGSDSEESAAREIQIWFGE</sequence>
<feature type="binding site" evidence="12">
    <location>
        <position position="90"/>
    </location>
    <ligand>
        <name>ATP</name>
        <dbReference type="ChEBI" id="CHEBI:30616"/>
    </ligand>
</feature>
<dbReference type="Pfam" id="PF00334">
    <property type="entry name" value="NDK"/>
    <property type="match status" value="1"/>
</dbReference>
<dbReference type="InterPro" id="IPR036850">
    <property type="entry name" value="NDK-like_dom_sf"/>
</dbReference>
<evidence type="ECO:0000256" key="2">
    <source>
        <dbReference type="ARBA" id="ARBA00008142"/>
    </source>
</evidence>
<protein>
    <recommendedName>
        <fullName evidence="4 14">Nucleoside diphosphate kinase</fullName>
        <ecNumber evidence="3 14">2.7.4.6</ecNumber>
    </recommendedName>
</protein>
<feature type="binding site" evidence="12">
    <location>
        <position position="62"/>
    </location>
    <ligand>
        <name>ATP</name>
        <dbReference type="ChEBI" id="CHEBI:30616"/>
    </ligand>
</feature>